<dbReference type="SUPFAM" id="SSF52540">
    <property type="entry name" value="P-loop containing nucleoside triphosphate hydrolases"/>
    <property type="match status" value="1"/>
</dbReference>
<dbReference type="EMBL" id="LYXE01000140">
    <property type="protein sequence ID" value="PDV97455.1"/>
    <property type="molecule type" value="Genomic_DNA"/>
</dbReference>
<evidence type="ECO:0000256" key="1">
    <source>
        <dbReference type="ARBA" id="ARBA00023015"/>
    </source>
</evidence>
<evidence type="ECO:0000259" key="5">
    <source>
        <dbReference type="PROSITE" id="PS50043"/>
    </source>
</evidence>
<dbReference type="RefSeq" id="WP_172451108.1">
    <property type="nucleotide sequence ID" value="NZ_LYXE01000140.1"/>
</dbReference>
<dbReference type="GO" id="GO:0003677">
    <property type="term" value="F:DNA binding"/>
    <property type="evidence" value="ECO:0007669"/>
    <property type="project" value="UniProtKB-KW"/>
</dbReference>
<proteinExistence type="predicted"/>
<dbReference type="SMART" id="SM00421">
    <property type="entry name" value="HTH_LUXR"/>
    <property type="match status" value="1"/>
</dbReference>
<dbReference type="InterPro" id="IPR027417">
    <property type="entry name" value="P-loop_NTPase"/>
</dbReference>
<dbReference type="Proteomes" id="UP000220922">
    <property type="component" value="Unassembled WGS sequence"/>
</dbReference>
<dbReference type="InterPro" id="IPR011990">
    <property type="entry name" value="TPR-like_helical_dom_sf"/>
</dbReference>
<evidence type="ECO:0000256" key="3">
    <source>
        <dbReference type="ARBA" id="ARBA00023163"/>
    </source>
</evidence>
<feature type="domain" description="HTH luxR-type" evidence="5">
    <location>
        <begin position="855"/>
        <end position="920"/>
    </location>
</feature>
<dbReference type="PROSITE" id="PS50043">
    <property type="entry name" value="HTH_LUXR_2"/>
    <property type="match status" value="1"/>
</dbReference>
<dbReference type="Pfam" id="PF17874">
    <property type="entry name" value="TPR_MalT"/>
    <property type="match status" value="1"/>
</dbReference>
<evidence type="ECO:0000256" key="4">
    <source>
        <dbReference type="SAM" id="MobiDB-lite"/>
    </source>
</evidence>
<dbReference type="Pfam" id="PF13191">
    <property type="entry name" value="AAA_16"/>
    <property type="match status" value="1"/>
</dbReference>
<gene>
    <name evidence="6" type="ORF">A9Q02_18340</name>
</gene>
<dbReference type="InterPro" id="IPR016032">
    <property type="entry name" value="Sig_transdc_resp-reg_C-effctor"/>
</dbReference>
<keyword evidence="7" id="KW-1185">Reference proteome</keyword>
<accession>A0A2H3KI17</accession>
<dbReference type="SUPFAM" id="SSF46894">
    <property type="entry name" value="C-terminal effector domain of the bipartite response regulators"/>
    <property type="match status" value="1"/>
</dbReference>
<reference evidence="6 7" key="1">
    <citation type="submission" date="2016-05" db="EMBL/GenBank/DDBJ databases">
        <authorList>
            <person name="Lavstsen T."/>
            <person name="Jespersen J.S."/>
        </authorList>
    </citation>
    <scope>NUCLEOTIDE SEQUENCE [LARGE SCALE GENOMIC DNA]</scope>
    <source>
        <strain evidence="6 7">B7-9</strain>
    </source>
</reference>
<dbReference type="Pfam" id="PF25873">
    <property type="entry name" value="WHD_MalT"/>
    <property type="match status" value="1"/>
</dbReference>
<protein>
    <recommendedName>
        <fullName evidence="5">HTH luxR-type domain-containing protein</fullName>
    </recommendedName>
</protein>
<evidence type="ECO:0000256" key="2">
    <source>
        <dbReference type="ARBA" id="ARBA00023125"/>
    </source>
</evidence>
<dbReference type="Gene3D" id="3.40.50.300">
    <property type="entry name" value="P-loop containing nucleotide triphosphate hydrolases"/>
    <property type="match status" value="1"/>
</dbReference>
<sequence length="925" mass="101223">MSTSLLATKLYRPPPQPNSVLRPRLLTQLNDGLRRNLTLIAAPAGFGKTTLLSQWLPSLERRTQTVEQAGNDQSNPALRSAWLTLDEGDREPARFLAYLVAALQSVVPQLGAGLMASLLAPQPPPTDVAMTDLINALAALAQPIVLVLDDYHLVNSPPVDAALSLLLAHQPPQLHLVIATREDPQLPLARLRARGALSELRAVDLRFTPLEASALFTKTEGLRLSAEDVAALERCTEGWAAGLRLAALSLRGHQDSAGFVRSFSGSHRFVRDYLLEEVLRQQPVLIQQFLLRTAILDRLCGPLCDAVLEAPPGVGQATLYAIERANLFLVPLDDERRWYRYHHLFGELLRQRLPQDAGLSKDDLAGLHLRASDWYEAQGLMLEALDHAAAAADPARVAALAECSWAQLDSGFQSAAWCRWVRQLPEAVLLTRPVLCMQYASALSNAGDLEGSTARLRDAERWLAPEGQAEEPVVLLQAQFAALPMQIAILRAYNAHAAGDFAAAAQHAACALAQPNDAQPLLRAQAMSLLSFSHLAEGDITAAERAINVWIAYTREAGQLAFTLASSFYLVEMRLAQGQLREAARLYRQLLELVPPDDEGASRAVPHLHLGLALVAHEQGDGPTAARHLQASKEAGERVALIDWPFRWHLLQARVKASTGDWEAALDLLDEAGRRYVPNPVPDLRPIAALKARVRLRQGNLAAASAWAAEVGLKPADELGYLREFEQLTLVRLLLARARQQQDHDELPAVFPLLVRLLSAAEATGRVESVIEILLLQAMAHEVCSEPSQARVPLERALALAEPEGYVRLFVDEGPPLARLLERMRDTGGLMQAYVHTLLNAFGKQATLHPASHLPPPSGESLSEREREVLRLIAEGLSNQELAVRLHLSPQTVKVHTRNIYSKLGVSSRTQAVARGRALGMLELP</sequence>
<comment type="caution">
    <text evidence="6">The sequence shown here is derived from an EMBL/GenBank/DDBJ whole genome shotgun (WGS) entry which is preliminary data.</text>
</comment>
<dbReference type="PANTHER" id="PTHR44688:SF16">
    <property type="entry name" value="DNA-BINDING TRANSCRIPTIONAL ACTIVATOR DEVR_DOSR"/>
    <property type="match status" value="1"/>
</dbReference>
<feature type="region of interest" description="Disordered" evidence="4">
    <location>
        <begin position="1"/>
        <end position="21"/>
    </location>
</feature>
<dbReference type="InterPro" id="IPR059106">
    <property type="entry name" value="WHD_MalT"/>
</dbReference>
<evidence type="ECO:0000313" key="7">
    <source>
        <dbReference type="Proteomes" id="UP000220922"/>
    </source>
</evidence>
<dbReference type="AlphaFoldDB" id="A0A2H3KI17"/>
<dbReference type="Gene3D" id="1.10.10.10">
    <property type="entry name" value="Winged helix-like DNA-binding domain superfamily/Winged helix DNA-binding domain"/>
    <property type="match status" value="1"/>
</dbReference>
<dbReference type="InterPro" id="IPR036388">
    <property type="entry name" value="WH-like_DNA-bd_sf"/>
</dbReference>
<dbReference type="Pfam" id="PF00196">
    <property type="entry name" value="GerE"/>
    <property type="match status" value="1"/>
</dbReference>
<dbReference type="PRINTS" id="PR00038">
    <property type="entry name" value="HTHLUXR"/>
</dbReference>
<dbReference type="CDD" id="cd06170">
    <property type="entry name" value="LuxR_C_like"/>
    <property type="match status" value="1"/>
</dbReference>
<dbReference type="InterPro" id="IPR000792">
    <property type="entry name" value="Tscrpt_reg_LuxR_C"/>
</dbReference>
<dbReference type="GO" id="GO:0006355">
    <property type="term" value="P:regulation of DNA-templated transcription"/>
    <property type="evidence" value="ECO:0007669"/>
    <property type="project" value="InterPro"/>
</dbReference>
<organism evidence="6 7">
    <name type="scientific">Candidatus Chloroploca asiatica</name>
    <dbReference type="NCBI Taxonomy" id="1506545"/>
    <lineage>
        <taxon>Bacteria</taxon>
        <taxon>Bacillati</taxon>
        <taxon>Chloroflexota</taxon>
        <taxon>Chloroflexia</taxon>
        <taxon>Chloroflexales</taxon>
        <taxon>Chloroflexineae</taxon>
        <taxon>Oscillochloridaceae</taxon>
        <taxon>Candidatus Chloroploca</taxon>
    </lineage>
</organism>
<dbReference type="InterPro" id="IPR041617">
    <property type="entry name" value="TPR_MalT"/>
</dbReference>
<name>A0A2H3KI17_9CHLR</name>
<keyword evidence="3" id="KW-0804">Transcription</keyword>
<dbReference type="InterPro" id="IPR041664">
    <property type="entry name" value="AAA_16"/>
</dbReference>
<evidence type="ECO:0000313" key="6">
    <source>
        <dbReference type="EMBL" id="PDV97455.1"/>
    </source>
</evidence>
<dbReference type="PANTHER" id="PTHR44688">
    <property type="entry name" value="DNA-BINDING TRANSCRIPTIONAL ACTIVATOR DEVR_DOSR"/>
    <property type="match status" value="1"/>
</dbReference>
<keyword evidence="2" id="KW-0238">DNA-binding</keyword>
<dbReference type="SUPFAM" id="SSF48452">
    <property type="entry name" value="TPR-like"/>
    <property type="match status" value="2"/>
</dbReference>
<keyword evidence="1" id="KW-0805">Transcription regulation</keyword>
<dbReference type="Gene3D" id="1.25.40.10">
    <property type="entry name" value="Tetratricopeptide repeat domain"/>
    <property type="match status" value="1"/>
</dbReference>